<proteinExistence type="predicted"/>
<accession>A0A8J3ZDQ9</accession>
<feature type="region of interest" description="Disordered" evidence="1">
    <location>
        <begin position="306"/>
        <end position="374"/>
    </location>
</feature>
<organism evidence="3 4">
    <name type="scientific">Virgisporangium aurantiacum</name>
    <dbReference type="NCBI Taxonomy" id="175570"/>
    <lineage>
        <taxon>Bacteria</taxon>
        <taxon>Bacillati</taxon>
        <taxon>Actinomycetota</taxon>
        <taxon>Actinomycetes</taxon>
        <taxon>Micromonosporales</taxon>
        <taxon>Micromonosporaceae</taxon>
        <taxon>Virgisporangium</taxon>
    </lineage>
</organism>
<feature type="transmembrane region" description="Helical" evidence="2">
    <location>
        <begin position="37"/>
        <end position="57"/>
    </location>
</feature>
<dbReference type="RefSeq" id="WP_373320422.1">
    <property type="nucleotide sequence ID" value="NZ_BOPG01000075.1"/>
</dbReference>
<dbReference type="Proteomes" id="UP000612585">
    <property type="component" value="Unassembled WGS sequence"/>
</dbReference>
<keyword evidence="2" id="KW-0812">Transmembrane</keyword>
<keyword evidence="2" id="KW-0472">Membrane</keyword>
<dbReference type="EMBL" id="BOPG01000075">
    <property type="protein sequence ID" value="GIJ62102.1"/>
    <property type="molecule type" value="Genomic_DNA"/>
</dbReference>
<dbReference type="AlphaFoldDB" id="A0A8J3ZDQ9"/>
<dbReference type="Pfam" id="PF10935">
    <property type="entry name" value="DUF2637"/>
    <property type="match status" value="1"/>
</dbReference>
<sequence length="374" mass="38383">MSDVRQLKRLRWGVRAVLSLGVGASVCANVLHAQPHLISQAIAAWPPVALLLTVELISRVPVHRRWLAVVRRLATAAIAGIAAWVSYWHMAGVAARYGETGASAYLLPLSVDGLILVGSVCLMELGGRLATASPAAATTGASGGSSDRHADPVTVPTGHPNGRRPVAAVWLPQSSADGKSDPGRDATLTAGPVAADASVRRASDAEPVPTADSGAGAVTGVGRRIPHPAVAVPDHDGAADTSTHRDMSTPAPVSASAQVATSTVAVAAPTQPVVLDVTGHYEPVSDEDAAMYELWRRGVAAGQEPSGADLARAAGRANDASGVGRKAARRYREAHAEARATSAQRTHPQSTAAPHNGAPAPWLHNGHRPHGDTA</sequence>
<name>A0A8J3ZDQ9_9ACTN</name>
<gene>
    <name evidence="3" type="ORF">Vau01_096180</name>
</gene>
<evidence type="ECO:0000313" key="4">
    <source>
        <dbReference type="Proteomes" id="UP000612585"/>
    </source>
</evidence>
<reference evidence="3" key="1">
    <citation type="submission" date="2021-01" db="EMBL/GenBank/DDBJ databases">
        <title>Whole genome shotgun sequence of Virgisporangium aurantiacum NBRC 16421.</title>
        <authorList>
            <person name="Komaki H."/>
            <person name="Tamura T."/>
        </authorList>
    </citation>
    <scope>NUCLEOTIDE SEQUENCE</scope>
    <source>
        <strain evidence="3">NBRC 16421</strain>
    </source>
</reference>
<keyword evidence="2" id="KW-1133">Transmembrane helix</keyword>
<feature type="transmembrane region" description="Helical" evidence="2">
    <location>
        <begin position="69"/>
        <end position="90"/>
    </location>
</feature>
<protein>
    <recommendedName>
        <fullName evidence="5">DUF2637 domain-containing protein</fullName>
    </recommendedName>
</protein>
<evidence type="ECO:0008006" key="5">
    <source>
        <dbReference type="Google" id="ProtNLM"/>
    </source>
</evidence>
<feature type="compositionally biased region" description="Polar residues" evidence="1">
    <location>
        <begin position="341"/>
        <end position="353"/>
    </location>
</feature>
<dbReference type="InterPro" id="IPR021235">
    <property type="entry name" value="DUF2637"/>
</dbReference>
<evidence type="ECO:0000256" key="1">
    <source>
        <dbReference type="SAM" id="MobiDB-lite"/>
    </source>
</evidence>
<feature type="region of interest" description="Disordered" evidence="1">
    <location>
        <begin position="135"/>
        <end position="223"/>
    </location>
</feature>
<keyword evidence="4" id="KW-1185">Reference proteome</keyword>
<evidence type="ECO:0000256" key="2">
    <source>
        <dbReference type="SAM" id="Phobius"/>
    </source>
</evidence>
<comment type="caution">
    <text evidence="3">The sequence shown here is derived from an EMBL/GenBank/DDBJ whole genome shotgun (WGS) entry which is preliminary data.</text>
</comment>
<evidence type="ECO:0000313" key="3">
    <source>
        <dbReference type="EMBL" id="GIJ62102.1"/>
    </source>
</evidence>
<feature type="transmembrane region" description="Helical" evidence="2">
    <location>
        <begin position="12"/>
        <end position="31"/>
    </location>
</feature>